<evidence type="ECO:0000313" key="1">
    <source>
        <dbReference type="EnsemblPlants" id="Solyc12g036915.1.1"/>
    </source>
</evidence>
<name>A0A3Q7J860_SOLLC</name>
<dbReference type="EnsemblPlants" id="Solyc12g036915.1.1">
    <property type="protein sequence ID" value="Solyc12g036915.1.1"/>
    <property type="gene ID" value="Solyc12g036915.1"/>
</dbReference>
<dbReference type="Gramene" id="Solyc12g036915.1.1">
    <property type="protein sequence ID" value="Solyc12g036915.1.1"/>
    <property type="gene ID" value="Solyc12g036915.1"/>
</dbReference>
<proteinExistence type="predicted"/>
<accession>A0A3Q7J860</accession>
<dbReference type="AlphaFoldDB" id="A0A3Q7J860"/>
<sequence>MHNDLNGIIVSVAINLRGKGFLISLASQNRPWRVRVNTPACFFTHESSSESRIGGGGIGLIASSFVRSIRCPRKRFDIGIKSLCEEECILSSATHRLMMNLTHEPLKTRMVTVPDPLLKVW</sequence>
<reference evidence="1" key="1">
    <citation type="journal article" date="2012" name="Nature">
        <title>The tomato genome sequence provides insights into fleshy fruit evolution.</title>
        <authorList>
            <consortium name="Tomato Genome Consortium"/>
        </authorList>
    </citation>
    <scope>NUCLEOTIDE SEQUENCE [LARGE SCALE GENOMIC DNA]</scope>
    <source>
        <strain evidence="1">cv. Heinz 1706</strain>
    </source>
</reference>
<dbReference type="InParanoid" id="A0A3Q7J860"/>
<evidence type="ECO:0000313" key="2">
    <source>
        <dbReference type="Proteomes" id="UP000004994"/>
    </source>
</evidence>
<organism evidence="1">
    <name type="scientific">Solanum lycopersicum</name>
    <name type="common">Tomato</name>
    <name type="synonym">Lycopersicon esculentum</name>
    <dbReference type="NCBI Taxonomy" id="4081"/>
    <lineage>
        <taxon>Eukaryota</taxon>
        <taxon>Viridiplantae</taxon>
        <taxon>Streptophyta</taxon>
        <taxon>Embryophyta</taxon>
        <taxon>Tracheophyta</taxon>
        <taxon>Spermatophyta</taxon>
        <taxon>Magnoliopsida</taxon>
        <taxon>eudicotyledons</taxon>
        <taxon>Gunneridae</taxon>
        <taxon>Pentapetalae</taxon>
        <taxon>asterids</taxon>
        <taxon>lamiids</taxon>
        <taxon>Solanales</taxon>
        <taxon>Solanaceae</taxon>
        <taxon>Solanoideae</taxon>
        <taxon>Solaneae</taxon>
        <taxon>Solanum</taxon>
        <taxon>Solanum subgen. Lycopersicon</taxon>
    </lineage>
</organism>
<dbReference type="Proteomes" id="UP000004994">
    <property type="component" value="Chromosome 12"/>
</dbReference>
<protein>
    <submittedName>
        <fullName evidence="1">Uncharacterized protein</fullName>
    </submittedName>
</protein>
<reference evidence="1" key="2">
    <citation type="submission" date="2019-01" db="UniProtKB">
        <authorList>
            <consortium name="EnsemblPlants"/>
        </authorList>
    </citation>
    <scope>IDENTIFICATION</scope>
    <source>
        <strain evidence="1">cv. Heinz 1706</strain>
    </source>
</reference>
<keyword evidence="2" id="KW-1185">Reference proteome</keyword>